<feature type="non-terminal residue" evidence="1">
    <location>
        <position position="160"/>
    </location>
</feature>
<dbReference type="AlphaFoldDB" id="X1U1F5"/>
<dbReference type="Gene3D" id="2.60.120.200">
    <property type="match status" value="1"/>
</dbReference>
<proteinExistence type="predicted"/>
<dbReference type="EMBL" id="BARW01008621">
    <property type="protein sequence ID" value="GAI86109.1"/>
    <property type="molecule type" value="Genomic_DNA"/>
</dbReference>
<accession>X1U1F5</accession>
<reference evidence="1" key="1">
    <citation type="journal article" date="2014" name="Front. Microbiol.">
        <title>High frequency of phylogenetically diverse reductive dehalogenase-homologous genes in deep subseafloor sedimentary metagenomes.</title>
        <authorList>
            <person name="Kawai M."/>
            <person name="Futagami T."/>
            <person name="Toyoda A."/>
            <person name="Takaki Y."/>
            <person name="Nishi S."/>
            <person name="Hori S."/>
            <person name="Arai W."/>
            <person name="Tsubouchi T."/>
            <person name="Morono Y."/>
            <person name="Uchiyama I."/>
            <person name="Ito T."/>
            <person name="Fujiyama A."/>
            <person name="Inagaki F."/>
            <person name="Takami H."/>
        </authorList>
    </citation>
    <scope>NUCLEOTIDE SEQUENCE</scope>
    <source>
        <strain evidence="1">Expedition CK06-06</strain>
    </source>
</reference>
<organism evidence="1">
    <name type="scientific">marine sediment metagenome</name>
    <dbReference type="NCBI Taxonomy" id="412755"/>
    <lineage>
        <taxon>unclassified sequences</taxon>
        <taxon>metagenomes</taxon>
        <taxon>ecological metagenomes</taxon>
    </lineage>
</organism>
<name>X1U1F5_9ZZZZ</name>
<evidence type="ECO:0000313" key="1">
    <source>
        <dbReference type="EMBL" id="GAI86109.1"/>
    </source>
</evidence>
<protein>
    <submittedName>
        <fullName evidence="1">Uncharacterized protein</fullName>
    </submittedName>
</protein>
<gene>
    <name evidence="1" type="ORF">S12H4_17598</name>
</gene>
<comment type="caution">
    <text evidence="1">The sequence shown here is derived from an EMBL/GenBank/DDBJ whole genome shotgun (WGS) entry which is preliminary data.</text>
</comment>
<sequence length="160" mass="18042">MGRVVSVSEVLLTEHFEDNPPAGWTVKEEHYPPYDYDFTISNHVGVSGNGLLAVSTKSSIGAYWLYKVLDVATGDCVLTPSFYFRREDAVYRANVLSLYLWDGDVEPTLWNGNLDDAFYTSSPETDKQNGNTWPDRWAFLCEHKSVNLTSGKLTVAFRFA</sequence>